<keyword evidence="9 13" id="KW-1133">Transmembrane helix</keyword>
<evidence type="ECO:0000256" key="10">
    <source>
        <dbReference type="ARBA" id="ARBA00023136"/>
    </source>
</evidence>
<accession>A0ABX3UVU9</accession>
<comment type="similarity">
    <text evidence="2 13">Belongs to the type III secretion exporter family.</text>
</comment>
<dbReference type="InterPro" id="IPR006136">
    <property type="entry name" value="FlhB"/>
</dbReference>
<reference evidence="15 16" key="1">
    <citation type="journal article" date="2017" name="Antonie Van Leeuwenhoek">
        <title>Phylogenomic resolution of the bacterial genus Pantoea and its relationship with Erwinia and Tatumella.</title>
        <authorList>
            <person name="Palmer M."/>
            <person name="Steenkamp E.T."/>
            <person name="Coetzee M.P."/>
            <person name="Chan W.Y."/>
            <person name="van Zyl E."/>
            <person name="De Maayer P."/>
            <person name="Coutinho T.A."/>
            <person name="Blom J."/>
            <person name="Smits T.H."/>
            <person name="Duffy B."/>
            <person name="Venter S.N."/>
        </authorList>
    </citation>
    <scope>NUCLEOTIDE SEQUENCE [LARGE SCALE GENOMIC DNA]</scope>
    <source>
        <strain evidence="15 16">LMG 5345</strain>
    </source>
</reference>
<sequence>MAEESDAEKTEAPTPHRLEKARKEGQIPRSKELTSLLLLLTGWALLSMAGEHMVRQLARLLRQGLSFEHSLLLDPGLLLTRLCTLFLEGVTALLPFSAGLYLVGLTAPMLLGGLLLSGKSIKFDLKRLSPLAGLKRIYSGQLFSELFKSVLKVMLVAMSCTLFLRSNWEHMIQLSAEPSKTAMSDAVTLILKCSLLAAVSILPMAAYDVIYQIFSHIKKLRMTRQEIRDEFKEQEGNPQVKGKIRQIQRAAANRRMMSDVPHADVIVNNPTHYSIAIQYKEGNMAAPVVLAKGTGLIALRIRQIAKEHHLPMLEAPPLARALYRHCEIGEPIPAALYSAVAEVLAWVYGLRRWRASGGLKPKTPANLPVPAALDFNHEIQNDR</sequence>
<evidence type="ECO:0000256" key="4">
    <source>
        <dbReference type="ARBA" id="ARBA00022448"/>
    </source>
</evidence>
<dbReference type="SUPFAM" id="SSF160544">
    <property type="entry name" value="EscU C-terminal domain-like"/>
    <property type="match status" value="1"/>
</dbReference>
<dbReference type="InterPro" id="IPR029025">
    <property type="entry name" value="T3SS_substrate_exporter_C"/>
</dbReference>
<evidence type="ECO:0000256" key="12">
    <source>
        <dbReference type="ARBA" id="ARBA00025078"/>
    </source>
</evidence>
<evidence type="ECO:0000256" key="2">
    <source>
        <dbReference type="ARBA" id="ARBA00010690"/>
    </source>
</evidence>
<dbReference type="Proteomes" id="UP000193785">
    <property type="component" value="Unassembled WGS sequence"/>
</dbReference>
<comment type="caution">
    <text evidence="15">The sequence shown here is derived from an EMBL/GenBank/DDBJ whole genome shotgun (WGS) entry which is preliminary data.</text>
</comment>
<keyword evidence="11 13" id="KW-1006">Bacterial flagellum protein export</keyword>
<gene>
    <name evidence="13" type="primary">flhB</name>
    <name evidence="15" type="ORF">HA46_03330</name>
</gene>
<dbReference type="RefSeq" id="WP_084882177.1">
    <property type="nucleotide sequence ID" value="NZ_DALZCT010000011.1"/>
</dbReference>
<name>A0ABX3UVU9_9GAMM</name>
<keyword evidence="10 13" id="KW-0472">Membrane</keyword>
<dbReference type="Gene3D" id="3.40.1690.10">
    <property type="entry name" value="secretion proteins EscU"/>
    <property type="match status" value="1"/>
</dbReference>
<comment type="function">
    <text evidence="12 13">Required for formation of the rod structure in the basal body of the flagellar apparatus. Together with FliI and FliH, may constitute the export apparatus of flagellin.</text>
</comment>
<keyword evidence="5 13" id="KW-1003">Cell membrane</keyword>
<dbReference type="PRINTS" id="PR00950">
    <property type="entry name" value="TYPE3IMSPROT"/>
</dbReference>
<evidence type="ECO:0000256" key="13">
    <source>
        <dbReference type="RuleBase" id="RU364091"/>
    </source>
</evidence>
<evidence type="ECO:0000256" key="8">
    <source>
        <dbReference type="ARBA" id="ARBA00022927"/>
    </source>
</evidence>
<evidence type="ECO:0000256" key="14">
    <source>
        <dbReference type="SAM" id="MobiDB-lite"/>
    </source>
</evidence>
<evidence type="ECO:0000256" key="5">
    <source>
        <dbReference type="ARBA" id="ARBA00022475"/>
    </source>
</evidence>
<evidence type="ECO:0000256" key="3">
    <source>
        <dbReference type="ARBA" id="ARBA00021622"/>
    </source>
</evidence>
<keyword evidence="8 13" id="KW-0653">Protein transport</keyword>
<feature type="region of interest" description="Disordered" evidence="14">
    <location>
        <begin position="1"/>
        <end position="26"/>
    </location>
</feature>
<evidence type="ECO:0000313" key="15">
    <source>
        <dbReference type="EMBL" id="ORN02594.1"/>
    </source>
</evidence>
<keyword evidence="15" id="KW-0969">Cilium</keyword>
<evidence type="ECO:0000256" key="11">
    <source>
        <dbReference type="ARBA" id="ARBA00023225"/>
    </source>
</evidence>
<dbReference type="Gene3D" id="6.10.250.2080">
    <property type="match status" value="1"/>
</dbReference>
<feature type="transmembrane region" description="Helical" evidence="13">
    <location>
        <begin position="100"/>
        <end position="118"/>
    </location>
</feature>
<comment type="caution">
    <text evidence="13">Lacks conserved residue(s) required for the propagation of feature annotation.</text>
</comment>
<keyword evidence="7 13" id="KW-1005">Bacterial flagellum biogenesis</keyword>
<comment type="subcellular location">
    <subcellularLocation>
        <location evidence="1">Cell membrane</location>
        <topology evidence="1">Multi-pass membrane protein</topology>
    </subcellularLocation>
</comment>
<organism evidence="15 16">
    <name type="scientific">Pantoea septica</name>
    <dbReference type="NCBI Taxonomy" id="472695"/>
    <lineage>
        <taxon>Bacteria</taxon>
        <taxon>Pseudomonadati</taxon>
        <taxon>Pseudomonadota</taxon>
        <taxon>Gammaproteobacteria</taxon>
        <taxon>Enterobacterales</taxon>
        <taxon>Erwiniaceae</taxon>
        <taxon>Pantoea</taxon>
    </lineage>
</organism>
<evidence type="ECO:0000256" key="9">
    <source>
        <dbReference type="ARBA" id="ARBA00022989"/>
    </source>
</evidence>
<dbReference type="PANTHER" id="PTHR30531">
    <property type="entry name" value="FLAGELLAR BIOSYNTHETIC PROTEIN FLHB"/>
    <property type="match status" value="1"/>
</dbReference>
<evidence type="ECO:0000256" key="7">
    <source>
        <dbReference type="ARBA" id="ARBA00022795"/>
    </source>
</evidence>
<evidence type="ECO:0000256" key="6">
    <source>
        <dbReference type="ARBA" id="ARBA00022692"/>
    </source>
</evidence>
<dbReference type="PANTHER" id="PTHR30531:SF12">
    <property type="entry name" value="FLAGELLAR BIOSYNTHETIC PROTEIN FLHB"/>
    <property type="match status" value="1"/>
</dbReference>
<dbReference type="InterPro" id="IPR006135">
    <property type="entry name" value="T3SS_substrate_exporter"/>
</dbReference>
<evidence type="ECO:0000256" key="1">
    <source>
        <dbReference type="ARBA" id="ARBA00004651"/>
    </source>
</evidence>
<dbReference type="EMBL" id="MLJJ01000004">
    <property type="protein sequence ID" value="ORN02594.1"/>
    <property type="molecule type" value="Genomic_DNA"/>
</dbReference>
<feature type="transmembrane region" description="Helical" evidence="13">
    <location>
        <begin position="33"/>
        <end position="50"/>
    </location>
</feature>
<feature type="transmembrane region" description="Helical" evidence="13">
    <location>
        <begin position="186"/>
        <end position="214"/>
    </location>
</feature>
<keyword evidence="6 13" id="KW-0812">Transmembrane</keyword>
<feature type="compositionally biased region" description="Basic and acidic residues" evidence="14">
    <location>
        <begin position="7"/>
        <end position="26"/>
    </location>
</feature>
<evidence type="ECO:0000313" key="16">
    <source>
        <dbReference type="Proteomes" id="UP000193785"/>
    </source>
</evidence>
<dbReference type="Pfam" id="PF01312">
    <property type="entry name" value="Bac_export_2"/>
    <property type="match status" value="1"/>
</dbReference>
<protein>
    <recommendedName>
        <fullName evidence="3 13">Flagellar biosynthetic protein FlhB</fullName>
    </recommendedName>
</protein>
<keyword evidence="16" id="KW-1185">Reference proteome</keyword>
<keyword evidence="4 13" id="KW-0813">Transport</keyword>
<keyword evidence="15" id="KW-0966">Cell projection</keyword>
<dbReference type="NCBIfam" id="TIGR00328">
    <property type="entry name" value="flhB"/>
    <property type="match status" value="1"/>
</dbReference>
<proteinExistence type="inferred from homology"/>
<keyword evidence="15" id="KW-0282">Flagellum</keyword>